<dbReference type="STRING" id="44941.A0A397UVY0"/>
<feature type="transmembrane region" description="Helical" evidence="2">
    <location>
        <begin position="580"/>
        <end position="596"/>
    </location>
</feature>
<keyword evidence="4" id="KW-1185">Reference proteome</keyword>
<keyword evidence="1" id="KW-0175">Coiled coil</keyword>
<feature type="coiled-coil region" evidence="1">
    <location>
        <begin position="89"/>
        <end position="116"/>
    </location>
</feature>
<dbReference type="AlphaFoldDB" id="A0A397UVY0"/>
<keyword evidence="2" id="KW-0812">Transmembrane</keyword>
<name>A0A397UVY0_9GLOM</name>
<proteinExistence type="predicted"/>
<dbReference type="EMBL" id="QKWP01000876">
    <property type="protein sequence ID" value="RIB13952.1"/>
    <property type="molecule type" value="Genomic_DNA"/>
</dbReference>
<feature type="transmembrane region" description="Helical" evidence="2">
    <location>
        <begin position="440"/>
        <end position="459"/>
    </location>
</feature>
<evidence type="ECO:0000256" key="1">
    <source>
        <dbReference type="SAM" id="Coils"/>
    </source>
</evidence>
<accession>A0A397UVY0</accession>
<keyword evidence="2" id="KW-1133">Transmembrane helix</keyword>
<reference evidence="3 4" key="1">
    <citation type="submission" date="2018-06" db="EMBL/GenBank/DDBJ databases">
        <title>Comparative genomics reveals the genomic features of Rhizophagus irregularis, R. cerebriforme, R. diaphanum and Gigaspora rosea, and their symbiotic lifestyle signature.</title>
        <authorList>
            <person name="Morin E."/>
            <person name="San Clemente H."/>
            <person name="Chen E.C.H."/>
            <person name="De La Providencia I."/>
            <person name="Hainaut M."/>
            <person name="Kuo A."/>
            <person name="Kohler A."/>
            <person name="Murat C."/>
            <person name="Tang N."/>
            <person name="Roy S."/>
            <person name="Loubradou J."/>
            <person name="Henrissat B."/>
            <person name="Grigoriev I.V."/>
            <person name="Corradi N."/>
            <person name="Roux C."/>
            <person name="Martin F.M."/>
        </authorList>
    </citation>
    <scope>NUCLEOTIDE SEQUENCE [LARGE SCALE GENOMIC DNA]</scope>
    <source>
        <strain evidence="3 4">DAOM 194757</strain>
    </source>
</reference>
<protein>
    <submittedName>
        <fullName evidence="3">Uncharacterized protein</fullName>
    </submittedName>
</protein>
<evidence type="ECO:0000313" key="4">
    <source>
        <dbReference type="Proteomes" id="UP000266673"/>
    </source>
</evidence>
<evidence type="ECO:0000313" key="3">
    <source>
        <dbReference type="EMBL" id="RIB13952.1"/>
    </source>
</evidence>
<sequence length="597" mass="70078">MFNMSDKTKSKSKQCEECRTTESQKFHSLKNEKWSQAERNGLVKVTWKDGIILCHKCYMNLVENLLQIIKKGTKRVRVTVEEAGNEIEATRETEEIQVEEEEEIQVEEEVEFVNENKEDAIIREEIEAIIRKNVINEELESADEEDIDFTAKKDVDAIDEEEIRMINLVEVIKAMARIFYEREHIQKEGPLYLFDEMRELLPQIDSSLKDFFDQLYLLARPFQHCEKTMGRMKKLMVFLCYLLVSLNNSKINSFKFDLVYYLDSVGTSNEGLNTLANIGITTTARAVDHKKRQFSAAHGEYVEKVLVNCLENALVLNVDDYHNVHVQRQPDTTSTSWAAHMVTIIANPCPISAIPRNGALNPKIVDDELILNHLDKRFIVNLGISYHDRRQNYIALQIVYNQRPMQEYLSNNAIPIVVDWPRQFFIRKAIAYWLLLNNELIPLFIMAFVPMMGPLHIFLNSRELVFKKNSFLFNEVYKSIFGKKKKLGKKPRPWRIDLMLHVMHMAWLDISNIVFSKFGRTCKNLEFLYLTDLLSNLIPLVLDVYAVHHQEGNWPAYEEACMRCWCDLFLRFDRKNYKRAPLMFFLIFFIGWKLIIQ</sequence>
<keyword evidence="2" id="KW-0472">Membrane</keyword>
<dbReference type="OrthoDB" id="2331663at2759"/>
<comment type="caution">
    <text evidence="3">The sequence shown here is derived from an EMBL/GenBank/DDBJ whole genome shotgun (WGS) entry which is preliminary data.</text>
</comment>
<organism evidence="3 4">
    <name type="scientific">Gigaspora rosea</name>
    <dbReference type="NCBI Taxonomy" id="44941"/>
    <lineage>
        <taxon>Eukaryota</taxon>
        <taxon>Fungi</taxon>
        <taxon>Fungi incertae sedis</taxon>
        <taxon>Mucoromycota</taxon>
        <taxon>Glomeromycotina</taxon>
        <taxon>Glomeromycetes</taxon>
        <taxon>Diversisporales</taxon>
        <taxon>Gigasporaceae</taxon>
        <taxon>Gigaspora</taxon>
    </lineage>
</organism>
<feature type="transmembrane region" description="Helical" evidence="2">
    <location>
        <begin position="527"/>
        <end position="547"/>
    </location>
</feature>
<evidence type="ECO:0000256" key="2">
    <source>
        <dbReference type="SAM" id="Phobius"/>
    </source>
</evidence>
<gene>
    <name evidence="3" type="ORF">C2G38_2324121</name>
</gene>
<dbReference type="Proteomes" id="UP000266673">
    <property type="component" value="Unassembled WGS sequence"/>
</dbReference>